<evidence type="ECO:0000256" key="1">
    <source>
        <dbReference type="ARBA" id="ARBA00004496"/>
    </source>
</evidence>
<gene>
    <name evidence="13" type="primary">queA</name>
    <name evidence="14" type="ORF">BegalDRAFT_1982</name>
</gene>
<keyword evidence="5 13" id="KW-0808">Transferase</keyword>
<comment type="catalytic activity">
    <reaction evidence="8 13">
        <text>7-aminomethyl-7-carbaguanosine(34) in tRNA + S-adenosyl-L-methionine = epoxyqueuosine(34) in tRNA + adenine + L-methionine + 2 H(+)</text>
        <dbReference type="Rhea" id="RHEA:32155"/>
        <dbReference type="Rhea" id="RHEA-COMP:10342"/>
        <dbReference type="Rhea" id="RHEA-COMP:18582"/>
        <dbReference type="ChEBI" id="CHEBI:15378"/>
        <dbReference type="ChEBI" id="CHEBI:16708"/>
        <dbReference type="ChEBI" id="CHEBI:57844"/>
        <dbReference type="ChEBI" id="CHEBI:59789"/>
        <dbReference type="ChEBI" id="CHEBI:82833"/>
        <dbReference type="ChEBI" id="CHEBI:194443"/>
        <dbReference type="EC" id="2.4.99.17"/>
    </reaction>
</comment>
<evidence type="ECO:0000256" key="10">
    <source>
        <dbReference type="ARBA" id="ARBA00066503"/>
    </source>
</evidence>
<dbReference type="EC" id="2.4.99.17" evidence="10 13"/>
<dbReference type="NCBIfam" id="NF001140">
    <property type="entry name" value="PRK00147.1"/>
    <property type="match status" value="1"/>
</dbReference>
<comment type="pathway">
    <text evidence="2 13">tRNA modification; tRNA-queuosine biosynthesis.</text>
</comment>
<evidence type="ECO:0000313" key="15">
    <source>
        <dbReference type="Proteomes" id="UP000005744"/>
    </source>
</evidence>
<dbReference type="Gene3D" id="2.40.10.240">
    <property type="entry name" value="QueA-like"/>
    <property type="match status" value="1"/>
</dbReference>
<proteinExistence type="inferred from homology"/>
<keyword evidence="15" id="KW-1185">Reference proteome</keyword>
<protein>
    <recommendedName>
        <fullName evidence="11 13">S-adenosylmethionine:tRNA ribosyltransferase-isomerase</fullName>
        <ecNumber evidence="10 13">2.4.99.17</ecNumber>
    </recommendedName>
    <alternativeName>
        <fullName evidence="12 13">Queuosine biosynthesis protein QueA</fullName>
    </alternativeName>
</protein>
<evidence type="ECO:0000256" key="3">
    <source>
        <dbReference type="ARBA" id="ARBA00011245"/>
    </source>
</evidence>
<dbReference type="InterPro" id="IPR036100">
    <property type="entry name" value="QueA_sf"/>
</dbReference>
<keyword evidence="14" id="KW-0413">Isomerase</keyword>
<evidence type="ECO:0000256" key="7">
    <source>
        <dbReference type="ARBA" id="ARBA00022785"/>
    </source>
</evidence>
<keyword evidence="4 13" id="KW-0963">Cytoplasm</keyword>
<comment type="function">
    <text evidence="13">Transfers and isomerizes the ribose moiety from AdoMet to the 7-aminomethyl group of 7-deazaguanine (preQ1-tRNA) to give epoxyqueuosine (oQ-tRNA).</text>
</comment>
<evidence type="ECO:0000256" key="9">
    <source>
        <dbReference type="ARBA" id="ARBA00061210"/>
    </source>
</evidence>
<dbReference type="HOGENOM" id="CLU_039110_1_0_6"/>
<reference evidence="14 15" key="1">
    <citation type="submission" date="2011-11" db="EMBL/GenBank/DDBJ databases">
        <title>Improved High-Quality Draft sequence of Beggiatoa alba B18lD.</title>
        <authorList>
            <consortium name="US DOE Joint Genome Institute"/>
            <person name="Lucas S."/>
            <person name="Han J."/>
            <person name="Lapidus A."/>
            <person name="Cheng J.-F."/>
            <person name="Goodwin L."/>
            <person name="Pitluck S."/>
            <person name="Peters L."/>
            <person name="Mikhailova N."/>
            <person name="Held B."/>
            <person name="Detter J.C."/>
            <person name="Han C."/>
            <person name="Tapia R."/>
            <person name="Land M."/>
            <person name="Hauser L."/>
            <person name="Kyrpides N."/>
            <person name="Ivanova N."/>
            <person name="Pagani I."/>
            <person name="Samuel K."/>
            <person name="Teske A."/>
            <person name="Mueller J."/>
            <person name="Woyke T."/>
        </authorList>
    </citation>
    <scope>NUCLEOTIDE SEQUENCE [LARGE SCALE GENOMIC DNA]</scope>
    <source>
        <strain evidence="14 15">B18LD</strain>
    </source>
</reference>
<dbReference type="Proteomes" id="UP000005744">
    <property type="component" value="Unassembled WGS sequence"/>
</dbReference>
<dbReference type="UniPathway" id="UPA00392"/>
<dbReference type="NCBIfam" id="TIGR00113">
    <property type="entry name" value="queA"/>
    <property type="match status" value="1"/>
</dbReference>
<keyword evidence="7 13" id="KW-0671">Queuosine biosynthesis</keyword>
<organism evidence="14 15">
    <name type="scientific">Beggiatoa alba B18LD</name>
    <dbReference type="NCBI Taxonomy" id="395493"/>
    <lineage>
        <taxon>Bacteria</taxon>
        <taxon>Pseudomonadati</taxon>
        <taxon>Pseudomonadota</taxon>
        <taxon>Gammaproteobacteria</taxon>
        <taxon>Thiotrichales</taxon>
        <taxon>Thiotrichaceae</taxon>
        <taxon>Beggiatoa</taxon>
    </lineage>
</organism>
<dbReference type="FunFam" id="3.40.1780.10:FF:000001">
    <property type="entry name" value="S-adenosylmethionine:tRNA ribosyltransferase-isomerase"/>
    <property type="match status" value="1"/>
</dbReference>
<comment type="similarity">
    <text evidence="9 13">Belongs to the QueA family.</text>
</comment>
<evidence type="ECO:0000256" key="12">
    <source>
        <dbReference type="ARBA" id="ARBA00076160"/>
    </source>
</evidence>
<evidence type="ECO:0000256" key="13">
    <source>
        <dbReference type="HAMAP-Rule" id="MF_00113"/>
    </source>
</evidence>
<sequence length="345" mass="39066">MMMRRSDFNYELPPELIAQYPSPTRTGSRLLFVDTRKQQLTNHTFKEFPQFLDEKDLLIFNNTKVIPARLFGQKTTGGRVEILVERVLDQHRFLGQMRASKPPKPETAIQLEGGITVIVIGKIDNFFELRFEDERPVYEILEAIGHIPLPPYIDRQDDNIDQSRYQTVYAQNLGAVAAPTAGLHFDQTLLDEISAKGIQQTFVTLHVGAGTFSPIRVDDLSQHVMHSEWVSVSESVCEQIRATRARGGRVVAIGTTAVRALETASQSGEIQPYEGETRLFITPSYVFKSVDALLTNFHLPESTLLMLVSAFAGTEFTLQAYRYAVQEKYRFFSYGDAMWINHRAG</sequence>
<evidence type="ECO:0000256" key="2">
    <source>
        <dbReference type="ARBA" id="ARBA00004691"/>
    </source>
</evidence>
<accession>I3CGV7</accession>
<dbReference type="STRING" id="395493.BegalDRAFT_1982"/>
<dbReference type="HAMAP" id="MF_00113">
    <property type="entry name" value="QueA"/>
    <property type="match status" value="1"/>
</dbReference>
<evidence type="ECO:0000256" key="4">
    <source>
        <dbReference type="ARBA" id="ARBA00022490"/>
    </source>
</evidence>
<dbReference type="PANTHER" id="PTHR30307">
    <property type="entry name" value="S-ADENOSYLMETHIONINE:TRNA RIBOSYLTRANSFERASE-ISOMERASE"/>
    <property type="match status" value="1"/>
</dbReference>
<dbReference type="InterPro" id="IPR042119">
    <property type="entry name" value="QueA_dom2"/>
</dbReference>
<dbReference type="EMBL" id="JH600070">
    <property type="protein sequence ID" value="EIJ42850.1"/>
    <property type="molecule type" value="Genomic_DNA"/>
</dbReference>
<dbReference type="GO" id="GO:0005737">
    <property type="term" value="C:cytoplasm"/>
    <property type="evidence" value="ECO:0007669"/>
    <property type="project" value="UniProtKB-SubCell"/>
</dbReference>
<dbReference type="Pfam" id="PF02547">
    <property type="entry name" value="Queuosine_synth"/>
    <property type="match status" value="1"/>
</dbReference>
<evidence type="ECO:0000256" key="5">
    <source>
        <dbReference type="ARBA" id="ARBA00022679"/>
    </source>
</evidence>
<dbReference type="Gene3D" id="3.40.1780.10">
    <property type="entry name" value="QueA-like"/>
    <property type="match status" value="1"/>
</dbReference>
<dbReference type="eggNOG" id="COG0809">
    <property type="taxonomic scope" value="Bacteria"/>
</dbReference>
<evidence type="ECO:0000256" key="11">
    <source>
        <dbReference type="ARBA" id="ARBA00069325"/>
    </source>
</evidence>
<comment type="subcellular location">
    <subcellularLocation>
        <location evidence="1 13">Cytoplasm</location>
    </subcellularLocation>
</comment>
<dbReference type="GO" id="GO:0008616">
    <property type="term" value="P:tRNA queuosine(34) biosynthetic process"/>
    <property type="evidence" value="ECO:0007669"/>
    <property type="project" value="UniProtKB-UniRule"/>
</dbReference>
<comment type="subunit">
    <text evidence="3 13">Monomer.</text>
</comment>
<evidence type="ECO:0000313" key="14">
    <source>
        <dbReference type="EMBL" id="EIJ42850.1"/>
    </source>
</evidence>
<dbReference type="AlphaFoldDB" id="I3CGV7"/>
<evidence type="ECO:0000256" key="8">
    <source>
        <dbReference type="ARBA" id="ARBA00052751"/>
    </source>
</evidence>
<name>I3CGV7_9GAMM</name>
<dbReference type="InterPro" id="IPR003699">
    <property type="entry name" value="QueA"/>
</dbReference>
<dbReference type="PANTHER" id="PTHR30307:SF0">
    <property type="entry name" value="S-ADENOSYLMETHIONINE:TRNA RIBOSYLTRANSFERASE-ISOMERASE"/>
    <property type="match status" value="1"/>
</dbReference>
<evidence type="ECO:0000256" key="6">
    <source>
        <dbReference type="ARBA" id="ARBA00022691"/>
    </source>
</evidence>
<dbReference type="InterPro" id="IPR042118">
    <property type="entry name" value="QueA_dom1"/>
</dbReference>
<keyword evidence="6 13" id="KW-0949">S-adenosyl-L-methionine</keyword>
<dbReference type="GO" id="GO:0051075">
    <property type="term" value="F:S-adenosylmethionine:tRNA ribosyltransferase-isomerase activity"/>
    <property type="evidence" value="ECO:0007669"/>
    <property type="project" value="UniProtKB-EC"/>
</dbReference>
<dbReference type="SUPFAM" id="SSF111337">
    <property type="entry name" value="QueA-like"/>
    <property type="match status" value="1"/>
</dbReference>